<dbReference type="AlphaFoldDB" id="A0A6P8X4A2"/>
<feature type="domain" description="Sulfotransferase" evidence="4">
    <location>
        <begin position="134"/>
        <end position="338"/>
    </location>
</feature>
<sequence>MDYPCIGTCLIINKNFHPSTGTHWMKEIVPLIMSGGDPEPVDNIVNWKRVPWLELQQTASLELEQRPSPRLLTTHFQYNMMPPSFFEVKPKVIYVTRNPKDVFTSSFHHHEAASFLVDPGPQTQFLHKFLDGKGTHWMKEIVPLIMSGGDPEPVDNIVNWKRVPWLELQQTASLELEQRPSPRLLTTHFQYNMMPPSFFEVKPKVIYVTRNPKDVFTSSFHHHEAASFLVDPGPQTQFLHNFLDGKVLFGSWFDHVKSWLNAEDEEHIMHISYEQMIMDLKDSVCNMAQFLQTPLDHEAIEKIADRCLFKNMKKNNMSNYSTVPRELLDQTKSGFLRKVNG</sequence>
<evidence type="ECO:0000313" key="5">
    <source>
        <dbReference type="Proteomes" id="UP000515161"/>
    </source>
</evidence>
<dbReference type="InterPro" id="IPR027417">
    <property type="entry name" value="P-loop_NTPase"/>
</dbReference>
<gene>
    <name evidence="6" type="primary">LOC117561472</name>
</gene>
<dbReference type="Proteomes" id="UP000515161">
    <property type="component" value="Unplaced"/>
</dbReference>
<keyword evidence="5" id="KW-1185">Reference proteome</keyword>
<dbReference type="KEGG" id="gacu:117561472"/>
<name>A0A6P8X4A2_GYMAC</name>
<protein>
    <recommendedName>
        <fullName evidence="3">Sulfotransferase</fullName>
        <ecNumber evidence="3">2.8.2.-</ecNumber>
    </recommendedName>
</protein>
<proteinExistence type="inferred from homology"/>
<keyword evidence="2 3" id="KW-0808">Transferase</keyword>
<dbReference type="SUPFAM" id="SSF52540">
    <property type="entry name" value="P-loop containing nucleoside triphosphate hydrolases"/>
    <property type="match status" value="2"/>
</dbReference>
<dbReference type="InParanoid" id="A0A6P8X4A2"/>
<evidence type="ECO:0000313" key="6">
    <source>
        <dbReference type="RefSeq" id="XP_034094807.1"/>
    </source>
</evidence>
<dbReference type="Gene3D" id="3.40.50.300">
    <property type="entry name" value="P-loop containing nucleotide triphosphate hydrolases"/>
    <property type="match status" value="2"/>
</dbReference>
<comment type="similarity">
    <text evidence="1 3">Belongs to the sulfotransferase 1 family.</text>
</comment>
<dbReference type="OrthoDB" id="205623at2759"/>
<evidence type="ECO:0000256" key="2">
    <source>
        <dbReference type="ARBA" id="ARBA00022679"/>
    </source>
</evidence>
<dbReference type="EC" id="2.8.2.-" evidence="3"/>
<dbReference type="Pfam" id="PF00685">
    <property type="entry name" value="Sulfotransfer_1"/>
    <property type="match status" value="2"/>
</dbReference>
<dbReference type="GO" id="GO:0008146">
    <property type="term" value="F:sulfotransferase activity"/>
    <property type="evidence" value="ECO:0007669"/>
    <property type="project" value="InterPro"/>
</dbReference>
<accession>A0A6P8X4A2</accession>
<reference evidence="6" key="1">
    <citation type="submission" date="2025-08" db="UniProtKB">
        <authorList>
            <consortium name="RefSeq"/>
        </authorList>
    </citation>
    <scope>IDENTIFICATION</scope>
</reference>
<dbReference type="InterPro" id="IPR000863">
    <property type="entry name" value="Sulfotransferase_dom"/>
</dbReference>
<dbReference type="RefSeq" id="XP_034094807.1">
    <property type="nucleotide sequence ID" value="XM_034238916.1"/>
</dbReference>
<organism evidence="5 6">
    <name type="scientific">Gymnodraco acuticeps</name>
    <name type="common">Antarctic dragonfish</name>
    <dbReference type="NCBI Taxonomy" id="8218"/>
    <lineage>
        <taxon>Eukaryota</taxon>
        <taxon>Metazoa</taxon>
        <taxon>Chordata</taxon>
        <taxon>Craniata</taxon>
        <taxon>Vertebrata</taxon>
        <taxon>Euteleostomi</taxon>
        <taxon>Actinopterygii</taxon>
        <taxon>Neopterygii</taxon>
        <taxon>Teleostei</taxon>
        <taxon>Neoteleostei</taxon>
        <taxon>Acanthomorphata</taxon>
        <taxon>Eupercaria</taxon>
        <taxon>Perciformes</taxon>
        <taxon>Notothenioidei</taxon>
        <taxon>Bathydraconidae</taxon>
        <taxon>Gymnodraco</taxon>
    </lineage>
</organism>
<evidence type="ECO:0000256" key="3">
    <source>
        <dbReference type="RuleBase" id="RU361155"/>
    </source>
</evidence>
<feature type="domain" description="Sulfotransferase" evidence="4">
    <location>
        <begin position="18"/>
        <end position="133"/>
    </location>
</feature>
<dbReference type="GeneID" id="117561472"/>
<evidence type="ECO:0000256" key="1">
    <source>
        <dbReference type="ARBA" id="ARBA00005771"/>
    </source>
</evidence>
<dbReference type="PANTHER" id="PTHR11783">
    <property type="entry name" value="SULFOTRANSFERASE SULT"/>
    <property type="match status" value="1"/>
</dbReference>
<evidence type="ECO:0000259" key="4">
    <source>
        <dbReference type="Pfam" id="PF00685"/>
    </source>
</evidence>